<protein>
    <submittedName>
        <fullName evidence="2">YbaY family lipoprotein</fullName>
    </submittedName>
</protein>
<evidence type="ECO:0000313" key="2">
    <source>
        <dbReference type="EMBL" id="ELR5219174.1"/>
    </source>
</evidence>
<organism evidence="2">
    <name type="scientific">Providencia rettgeri</name>
    <dbReference type="NCBI Taxonomy" id="587"/>
    <lineage>
        <taxon>Bacteria</taxon>
        <taxon>Pseudomonadati</taxon>
        <taxon>Pseudomonadota</taxon>
        <taxon>Gammaproteobacteria</taxon>
        <taxon>Enterobacterales</taxon>
        <taxon>Morganellaceae</taxon>
        <taxon>Providencia</taxon>
    </lineage>
</organism>
<gene>
    <name evidence="3" type="ORF">M0K77_003720</name>
    <name evidence="2" type="ORF">M0K77_RS18600</name>
</gene>
<dbReference type="Pfam" id="PF09619">
    <property type="entry name" value="YscW"/>
    <property type="match status" value="1"/>
</dbReference>
<dbReference type="InterPro" id="IPR039366">
    <property type="entry name" value="Pilotin"/>
</dbReference>
<keyword evidence="1" id="KW-0472">Membrane</keyword>
<evidence type="ECO:0000313" key="3">
    <source>
        <dbReference type="EMBL" id="EMR4591361.1"/>
    </source>
</evidence>
<name>A0AAD2VTM2_PRORE</name>
<dbReference type="EMBL" id="ABEXCJ040000009">
    <property type="protein sequence ID" value="ELR5219174.1"/>
    <property type="molecule type" value="Genomic_DNA"/>
</dbReference>
<keyword evidence="2" id="KW-0449">Lipoprotein</keyword>
<keyword evidence="1" id="KW-0812">Transmembrane</keyword>
<keyword evidence="1" id="KW-1133">Transmembrane helix</keyword>
<sequence>MLNINPNLPKKYFFPLFILIVTFMLSACSHTLMSYFTHTPVYHINGNIYSHSYDIPENATVTLSLTSIQPNENNAKSNLDYSFKTQNTGRSIEFAITLPEEFQSKRYAFGISARIEKDGELIMMSNKLSPIPENLSEIVLLPVSAIQQ</sequence>
<proteinExistence type="predicted"/>
<accession>A0AAD2VTM2</accession>
<dbReference type="EMBL" id="ABEXCJ050000009">
    <property type="protein sequence ID" value="EMR4591361.1"/>
    <property type="molecule type" value="Genomic_DNA"/>
</dbReference>
<feature type="transmembrane region" description="Helical" evidence="1">
    <location>
        <begin position="12"/>
        <end position="36"/>
    </location>
</feature>
<dbReference type="AlphaFoldDB" id="A0AAD2VTM2"/>
<comment type="caution">
    <text evidence="2">The sequence shown here is derived from an EMBL/GenBank/DDBJ whole genome shotgun (WGS) entry which is preliminary data.</text>
</comment>
<evidence type="ECO:0000256" key="1">
    <source>
        <dbReference type="SAM" id="Phobius"/>
    </source>
</evidence>
<reference evidence="2" key="1">
    <citation type="submission" date="2023-10" db="EMBL/GenBank/DDBJ databases">
        <authorList>
            <consortium name="Clinical and Environmental Microbiology Branch: Whole genome sequencing antimicrobial resistance pathogens in the healthcare setting"/>
        </authorList>
    </citation>
    <scope>NUCLEOTIDE SEQUENCE</scope>
    <source>
        <strain evidence="2">2020QW-00022</strain>
    </source>
</reference>